<dbReference type="GO" id="GO:0008726">
    <property type="term" value="F:alkanesulfonate monooxygenase activity"/>
    <property type="evidence" value="ECO:0007669"/>
    <property type="project" value="TreeGrafter"/>
</dbReference>
<dbReference type="SUPFAM" id="SSF51679">
    <property type="entry name" value="Bacterial luciferase-like"/>
    <property type="match status" value="1"/>
</dbReference>
<evidence type="ECO:0000256" key="4">
    <source>
        <dbReference type="ARBA" id="ARBA00023033"/>
    </source>
</evidence>
<keyword evidence="2" id="KW-0288">FMN</keyword>
<dbReference type="InterPro" id="IPR011251">
    <property type="entry name" value="Luciferase-like_dom"/>
</dbReference>
<feature type="domain" description="Luciferase-like" evidence="5">
    <location>
        <begin position="20"/>
        <end position="237"/>
    </location>
</feature>
<protein>
    <recommendedName>
        <fullName evidence="5">Luciferase-like domain-containing protein</fullName>
    </recommendedName>
</protein>
<name>A0A381UF59_9ZZZZ</name>
<dbReference type="NCBIfam" id="TIGR03619">
    <property type="entry name" value="F420_Rv2161c"/>
    <property type="match status" value="1"/>
</dbReference>
<dbReference type="InterPro" id="IPR050172">
    <property type="entry name" value="SsuD_RutA_monooxygenase"/>
</dbReference>
<evidence type="ECO:0000313" key="6">
    <source>
        <dbReference type="EMBL" id="SVA26845.1"/>
    </source>
</evidence>
<dbReference type="Pfam" id="PF00296">
    <property type="entry name" value="Bac_luciferase"/>
    <property type="match status" value="1"/>
</dbReference>
<organism evidence="6">
    <name type="scientific">marine metagenome</name>
    <dbReference type="NCBI Taxonomy" id="408172"/>
    <lineage>
        <taxon>unclassified sequences</taxon>
        <taxon>metagenomes</taxon>
        <taxon>ecological metagenomes</taxon>
    </lineage>
</organism>
<accession>A0A381UF59</accession>
<keyword evidence="1" id="KW-0285">Flavoprotein</keyword>
<dbReference type="EMBL" id="UINC01006322">
    <property type="protein sequence ID" value="SVA26845.1"/>
    <property type="molecule type" value="Genomic_DNA"/>
</dbReference>
<proteinExistence type="predicted"/>
<dbReference type="InterPro" id="IPR019921">
    <property type="entry name" value="Lucif-like_OxRdtase_Rv2161c"/>
</dbReference>
<keyword evidence="3" id="KW-0560">Oxidoreductase</keyword>
<dbReference type="PANTHER" id="PTHR42847:SF4">
    <property type="entry name" value="ALKANESULFONATE MONOOXYGENASE-RELATED"/>
    <property type="match status" value="1"/>
</dbReference>
<dbReference type="AlphaFoldDB" id="A0A381UF59"/>
<reference evidence="6" key="1">
    <citation type="submission" date="2018-05" db="EMBL/GenBank/DDBJ databases">
        <authorList>
            <person name="Lanie J.A."/>
            <person name="Ng W.-L."/>
            <person name="Kazmierczak K.M."/>
            <person name="Andrzejewski T.M."/>
            <person name="Davidsen T.M."/>
            <person name="Wayne K.J."/>
            <person name="Tettelin H."/>
            <person name="Glass J.I."/>
            <person name="Rusch D."/>
            <person name="Podicherti R."/>
            <person name="Tsui H.-C.T."/>
            <person name="Winkler M.E."/>
        </authorList>
    </citation>
    <scope>NUCLEOTIDE SEQUENCE</scope>
</reference>
<dbReference type="GO" id="GO:0046306">
    <property type="term" value="P:alkanesulfonate catabolic process"/>
    <property type="evidence" value="ECO:0007669"/>
    <property type="project" value="TreeGrafter"/>
</dbReference>
<sequence>MGNIGITTFPTDYSIDIAILASKAEETGFDSLWVAEHPVLPVGSETPWPGPGGVIPKKYADVADPFVALGRASAVTENLLLGTGICLVPERNPLLLAKEVATLDMYTKGRFLFGIGAGWLEEETDIMGGDFSHRWTQTRESVMAMKELWTTVESEYHGKYYDFPPVYSFPRPVQRPHPPIYLGGHAKNVFKRIVSWGDAWMPNRITPDGIENGKNQLKELCDESGRDVSSIGITVYGATPDPSVVNELFSAGAERVVLTIDSVGEPEALAQLEEHANKFL</sequence>
<gene>
    <name evidence="6" type="ORF">METZ01_LOCUS79699</name>
</gene>
<dbReference type="Gene3D" id="3.20.20.30">
    <property type="entry name" value="Luciferase-like domain"/>
    <property type="match status" value="1"/>
</dbReference>
<evidence type="ECO:0000256" key="3">
    <source>
        <dbReference type="ARBA" id="ARBA00023002"/>
    </source>
</evidence>
<evidence type="ECO:0000256" key="2">
    <source>
        <dbReference type="ARBA" id="ARBA00022643"/>
    </source>
</evidence>
<evidence type="ECO:0000256" key="1">
    <source>
        <dbReference type="ARBA" id="ARBA00022630"/>
    </source>
</evidence>
<keyword evidence="4" id="KW-0503">Monooxygenase</keyword>
<dbReference type="PANTHER" id="PTHR42847">
    <property type="entry name" value="ALKANESULFONATE MONOOXYGENASE"/>
    <property type="match status" value="1"/>
</dbReference>
<dbReference type="InterPro" id="IPR036661">
    <property type="entry name" value="Luciferase-like_sf"/>
</dbReference>
<evidence type="ECO:0000259" key="5">
    <source>
        <dbReference type="Pfam" id="PF00296"/>
    </source>
</evidence>